<reference evidence="3" key="1">
    <citation type="submission" date="2015-10" db="EMBL/GenBank/DDBJ databases">
        <authorList>
            <person name="Luecker S."/>
            <person name="Luecker S."/>
        </authorList>
    </citation>
    <scope>NUCLEOTIDE SEQUENCE [LARGE SCALE GENOMIC DNA]</scope>
</reference>
<protein>
    <submittedName>
        <fullName evidence="2">Uncharacterized protein</fullName>
    </submittedName>
</protein>
<gene>
    <name evidence="2" type="ORF">COMA2_50054</name>
</gene>
<organism evidence="2 3">
    <name type="scientific">Candidatus Nitrospira nitrificans</name>
    <dbReference type="NCBI Taxonomy" id="1742973"/>
    <lineage>
        <taxon>Bacteria</taxon>
        <taxon>Pseudomonadati</taxon>
        <taxon>Nitrospirota</taxon>
        <taxon>Nitrospiria</taxon>
        <taxon>Nitrospirales</taxon>
        <taxon>Nitrospiraceae</taxon>
        <taxon>Nitrospira</taxon>
    </lineage>
</organism>
<keyword evidence="1" id="KW-1133">Transmembrane helix</keyword>
<dbReference type="RefSeq" id="WP_090900325.1">
    <property type="nucleotide sequence ID" value="NZ_CZPZ01000032.1"/>
</dbReference>
<keyword evidence="1" id="KW-0472">Membrane</keyword>
<feature type="transmembrane region" description="Helical" evidence="1">
    <location>
        <begin position="270"/>
        <end position="288"/>
    </location>
</feature>
<proteinExistence type="predicted"/>
<evidence type="ECO:0000313" key="2">
    <source>
        <dbReference type="EMBL" id="CUS38376.1"/>
    </source>
</evidence>
<dbReference type="OrthoDB" id="9792434at2"/>
<name>A0A0S4LPB1_9BACT</name>
<accession>A0A0S4LPB1</accession>
<dbReference type="EMBL" id="CZPZ01000032">
    <property type="protein sequence ID" value="CUS38376.1"/>
    <property type="molecule type" value="Genomic_DNA"/>
</dbReference>
<dbReference type="Proteomes" id="UP000198736">
    <property type="component" value="Unassembled WGS sequence"/>
</dbReference>
<sequence length="316" mass="34549">MSYRYNTIDIIVGVGLCAILFGALLLFAAANGTYQAVQPGALASEQPATSDMGMGVLQPTFGQALLNQAVFERQIDQVMTQSVAEWNRATLAFHEFVSGSGRALGFVLHHAEVVPANHMARVENIKGRAIVNFTTRGVRNGLLSGDQYGTIYNMKMIGAVEAQGLRVHDEFASTWQATLGHRIVEAAQQDWLRARVIQERLGTALVQVIHVQMKSEQERAVQQERLASLIFASVRHATSAEVAVQPIIPATSRDIAVASTEPTSWPEIPMSYMIAAGLMLAAVFWGGLSMAAQQRETRALAQIRRDADRWAFRMAA</sequence>
<dbReference type="AlphaFoldDB" id="A0A0S4LPB1"/>
<evidence type="ECO:0000313" key="3">
    <source>
        <dbReference type="Proteomes" id="UP000198736"/>
    </source>
</evidence>
<keyword evidence="3" id="KW-1185">Reference proteome</keyword>
<keyword evidence="1" id="KW-0812">Transmembrane</keyword>
<evidence type="ECO:0000256" key="1">
    <source>
        <dbReference type="SAM" id="Phobius"/>
    </source>
</evidence>